<sequence length="138" mass="15938">MTDKQIHPNSLARDWAVQFLYQCETEKLFHFSDGHFQTFIDNFKLDGQIVPLIRNFVEGVFNNLVYLNETIEKHSTNWTMARMPTTDRCVLRVAAYELTKTKAPRKVAINEAIELAKKYGTRDSGKFVNAILDKIEPA</sequence>
<comment type="similarity">
    <text evidence="1 6">Belongs to the NusB family.</text>
</comment>
<keyword evidence="3 6" id="KW-0694">RNA-binding</keyword>
<dbReference type="InterPro" id="IPR035926">
    <property type="entry name" value="NusB-like_sf"/>
</dbReference>
<dbReference type="NCBIfam" id="TIGR01951">
    <property type="entry name" value="nusB"/>
    <property type="match status" value="1"/>
</dbReference>
<dbReference type="SUPFAM" id="SSF48013">
    <property type="entry name" value="NusB-like"/>
    <property type="match status" value="1"/>
</dbReference>
<dbReference type="PANTHER" id="PTHR11078">
    <property type="entry name" value="N UTILIZATION SUBSTANCE PROTEIN B-RELATED"/>
    <property type="match status" value="1"/>
</dbReference>
<name>A0A1Y6CJE0_9BACT</name>
<evidence type="ECO:0000313" key="9">
    <source>
        <dbReference type="Proteomes" id="UP000192907"/>
    </source>
</evidence>
<feature type="domain" description="NusB/RsmB/TIM44" evidence="7">
    <location>
        <begin position="12"/>
        <end position="136"/>
    </location>
</feature>
<gene>
    <name evidence="6" type="primary">nusB</name>
    <name evidence="8" type="ORF">SAMN06296036_12550</name>
</gene>
<dbReference type="GO" id="GO:0006353">
    <property type="term" value="P:DNA-templated transcription termination"/>
    <property type="evidence" value="ECO:0007669"/>
    <property type="project" value="UniProtKB-UniRule"/>
</dbReference>
<dbReference type="HAMAP" id="MF_00073">
    <property type="entry name" value="NusB"/>
    <property type="match status" value="1"/>
</dbReference>
<dbReference type="STRING" id="1513793.SAMN06296036_12550"/>
<organism evidence="8 9">
    <name type="scientific">Pseudobacteriovorax antillogorgiicola</name>
    <dbReference type="NCBI Taxonomy" id="1513793"/>
    <lineage>
        <taxon>Bacteria</taxon>
        <taxon>Pseudomonadati</taxon>
        <taxon>Bdellovibrionota</taxon>
        <taxon>Oligoflexia</taxon>
        <taxon>Oligoflexales</taxon>
        <taxon>Pseudobacteriovoracaceae</taxon>
        <taxon>Pseudobacteriovorax</taxon>
    </lineage>
</organism>
<proteinExistence type="inferred from homology"/>
<dbReference type="GO" id="GO:0031564">
    <property type="term" value="P:transcription antitermination"/>
    <property type="evidence" value="ECO:0007669"/>
    <property type="project" value="UniProtKB-KW"/>
</dbReference>
<dbReference type="Gene3D" id="1.10.940.10">
    <property type="entry name" value="NusB-like"/>
    <property type="match status" value="1"/>
</dbReference>
<dbReference type="EMBL" id="FWZT01000025">
    <property type="protein sequence ID" value="SMF69783.1"/>
    <property type="molecule type" value="Genomic_DNA"/>
</dbReference>
<evidence type="ECO:0000313" key="8">
    <source>
        <dbReference type="EMBL" id="SMF69783.1"/>
    </source>
</evidence>
<evidence type="ECO:0000256" key="3">
    <source>
        <dbReference type="ARBA" id="ARBA00022884"/>
    </source>
</evidence>
<dbReference type="Proteomes" id="UP000192907">
    <property type="component" value="Unassembled WGS sequence"/>
</dbReference>
<dbReference type="InterPro" id="IPR011605">
    <property type="entry name" value="NusB_fam"/>
</dbReference>
<dbReference type="GO" id="GO:0003723">
    <property type="term" value="F:RNA binding"/>
    <property type="evidence" value="ECO:0007669"/>
    <property type="project" value="UniProtKB-UniRule"/>
</dbReference>
<dbReference type="PANTHER" id="PTHR11078:SF3">
    <property type="entry name" value="ANTITERMINATION NUSB DOMAIN-CONTAINING PROTEIN"/>
    <property type="match status" value="1"/>
</dbReference>
<keyword evidence="5 6" id="KW-0804">Transcription</keyword>
<comment type="function">
    <text evidence="6">Involved in transcription antitermination. Required for transcription of ribosomal RNA (rRNA) genes. Binds specifically to the boxA antiterminator sequence of the ribosomal RNA (rrn) operons.</text>
</comment>
<evidence type="ECO:0000259" key="7">
    <source>
        <dbReference type="Pfam" id="PF01029"/>
    </source>
</evidence>
<dbReference type="AlphaFoldDB" id="A0A1Y6CJE0"/>
<accession>A0A1Y6CJE0</accession>
<protein>
    <recommendedName>
        <fullName evidence="6">Transcription antitermination protein NusB</fullName>
    </recommendedName>
    <alternativeName>
        <fullName evidence="6">Antitermination factor NusB</fullName>
    </alternativeName>
</protein>
<evidence type="ECO:0000256" key="6">
    <source>
        <dbReference type="HAMAP-Rule" id="MF_00073"/>
    </source>
</evidence>
<evidence type="ECO:0000256" key="4">
    <source>
        <dbReference type="ARBA" id="ARBA00023015"/>
    </source>
</evidence>
<evidence type="ECO:0000256" key="5">
    <source>
        <dbReference type="ARBA" id="ARBA00023163"/>
    </source>
</evidence>
<evidence type="ECO:0000256" key="1">
    <source>
        <dbReference type="ARBA" id="ARBA00005952"/>
    </source>
</evidence>
<dbReference type="InterPro" id="IPR006027">
    <property type="entry name" value="NusB_RsmB_TIM44"/>
</dbReference>
<keyword evidence="4 6" id="KW-0805">Transcription regulation</keyword>
<reference evidence="9" key="1">
    <citation type="submission" date="2017-04" db="EMBL/GenBank/DDBJ databases">
        <authorList>
            <person name="Varghese N."/>
            <person name="Submissions S."/>
        </authorList>
    </citation>
    <scope>NUCLEOTIDE SEQUENCE [LARGE SCALE GENOMIC DNA]</scope>
    <source>
        <strain evidence="9">RKEM611</strain>
    </source>
</reference>
<evidence type="ECO:0000256" key="2">
    <source>
        <dbReference type="ARBA" id="ARBA00022814"/>
    </source>
</evidence>
<dbReference type="RefSeq" id="WP_132324051.1">
    <property type="nucleotide sequence ID" value="NZ_FWZT01000025.1"/>
</dbReference>
<dbReference type="GO" id="GO:0005829">
    <property type="term" value="C:cytosol"/>
    <property type="evidence" value="ECO:0007669"/>
    <property type="project" value="TreeGrafter"/>
</dbReference>
<keyword evidence="2 6" id="KW-0889">Transcription antitermination</keyword>
<dbReference type="Pfam" id="PF01029">
    <property type="entry name" value="NusB"/>
    <property type="match status" value="1"/>
</dbReference>
<dbReference type="OrthoDB" id="9797817at2"/>
<keyword evidence="9" id="KW-1185">Reference proteome</keyword>